<dbReference type="HOGENOM" id="CLU_1827923_0_0_1"/>
<organism evidence="2 3">
    <name type="scientific">Amborella trichopoda</name>
    <dbReference type="NCBI Taxonomy" id="13333"/>
    <lineage>
        <taxon>Eukaryota</taxon>
        <taxon>Viridiplantae</taxon>
        <taxon>Streptophyta</taxon>
        <taxon>Embryophyta</taxon>
        <taxon>Tracheophyta</taxon>
        <taxon>Spermatophyta</taxon>
        <taxon>Magnoliopsida</taxon>
        <taxon>Amborellales</taxon>
        <taxon>Amborellaceae</taxon>
        <taxon>Amborella</taxon>
    </lineage>
</organism>
<dbReference type="AlphaFoldDB" id="U5CMF1"/>
<reference evidence="3" key="1">
    <citation type="journal article" date="2013" name="Science">
        <title>The Amborella genome and the evolution of flowering plants.</title>
        <authorList>
            <consortium name="Amborella Genome Project"/>
        </authorList>
    </citation>
    <scope>NUCLEOTIDE SEQUENCE [LARGE SCALE GENOMIC DNA]</scope>
</reference>
<dbReference type="GO" id="GO:0006418">
    <property type="term" value="P:tRNA aminoacylation for protein translation"/>
    <property type="evidence" value="ECO:0007669"/>
    <property type="project" value="InterPro"/>
</dbReference>
<accession>U5CMF1</accession>
<dbReference type="GO" id="GO:0004812">
    <property type="term" value="F:aminoacyl-tRNA ligase activity"/>
    <property type="evidence" value="ECO:0007669"/>
    <property type="project" value="InterPro"/>
</dbReference>
<dbReference type="Gene3D" id="1.20.120.1910">
    <property type="entry name" value="Cysteine-tRNA ligase, C-terminal anti-codon recognition domain"/>
    <property type="match status" value="1"/>
</dbReference>
<evidence type="ECO:0000259" key="1">
    <source>
        <dbReference type="Pfam" id="PF23493"/>
    </source>
</evidence>
<dbReference type="InterPro" id="IPR009080">
    <property type="entry name" value="tRNAsynth_Ia_anticodon-bd"/>
</dbReference>
<name>U5CMF1_AMBTC</name>
<dbReference type="OMA" id="CTTFIRR"/>
<dbReference type="InterPro" id="IPR024909">
    <property type="entry name" value="Cys-tRNA/MSH_ligase"/>
</dbReference>
<keyword evidence="3" id="KW-1185">Reference proteome</keyword>
<dbReference type="STRING" id="13333.U5CMF1"/>
<dbReference type="eggNOG" id="KOG2007">
    <property type="taxonomic scope" value="Eukaryota"/>
</dbReference>
<dbReference type="SUPFAM" id="SSF47323">
    <property type="entry name" value="Anticodon-binding domain of a subclass of class I aminoacyl-tRNA synthetases"/>
    <property type="match status" value="1"/>
</dbReference>
<evidence type="ECO:0000313" key="2">
    <source>
        <dbReference type="EMBL" id="ERN14316.1"/>
    </source>
</evidence>
<gene>
    <name evidence="2" type="ORF">AMTR_s00033p00195060</name>
</gene>
<feature type="domain" description="Cysteinyl-tRNA ligase anticodon binding" evidence="1">
    <location>
        <begin position="91"/>
        <end position="129"/>
    </location>
</feature>
<dbReference type="Gramene" id="ERN14316">
    <property type="protein sequence ID" value="ERN14316"/>
    <property type="gene ID" value="AMTR_s00033p00195060"/>
</dbReference>
<protein>
    <recommendedName>
        <fullName evidence="1">Cysteinyl-tRNA ligase anticodon binding domain-containing protein</fullName>
    </recommendedName>
</protein>
<evidence type="ECO:0000313" key="3">
    <source>
        <dbReference type="Proteomes" id="UP000017836"/>
    </source>
</evidence>
<proteinExistence type="predicted"/>
<dbReference type="Pfam" id="PF23493">
    <property type="entry name" value="CysS_C"/>
    <property type="match status" value="1"/>
</dbReference>
<dbReference type="PANTHER" id="PTHR10890">
    <property type="entry name" value="CYSTEINYL-TRNA SYNTHETASE"/>
    <property type="match status" value="1"/>
</dbReference>
<sequence>MSDDLHTSVVLAALSEPLKTINDLLYTRKVWVKRKPSRFVSLVALEKEVRGVLAVLGLVPLSSYSKVLMELREKALKRAGLSEDRVLEKIEERSLARKNMEYERSDAIRKELAVLGITLMDGPDGTSWRPAVPLELRELFQ</sequence>
<dbReference type="EMBL" id="KI392557">
    <property type="protein sequence ID" value="ERN14316.1"/>
    <property type="molecule type" value="Genomic_DNA"/>
</dbReference>
<dbReference type="Proteomes" id="UP000017836">
    <property type="component" value="Unassembled WGS sequence"/>
</dbReference>
<dbReference type="GO" id="GO:0005524">
    <property type="term" value="F:ATP binding"/>
    <property type="evidence" value="ECO:0007669"/>
    <property type="project" value="InterPro"/>
</dbReference>
<dbReference type="InterPro" id="IPR056411">
    <property type="entry name" value="CysS_C"/>
</dbReference>
<dbReference type="PANTHER" id="PTHR10890:SF25">
    <property type="entry name" value="CYSTEINE--TRNA LIGASE, CHLOROPLASTIC_MITOCHONDRIAL"/>
    <property type="match status" value="1"/>
</dbReference>